<feature type="compositionally biased region" description="Basic and acidic residues" evidence="4">
    <location>
        <begin position="212"/>
        <end position="221"/>
    </location>
</feature>
<evidence type="ECO:0000256" key="2">
    <source>
        <dbReference type="ARBA" id="ARBA00023043"/>
    </source>
</evidence>
<evidence type="ECO:0000313" key="7">
    <source>
        <dbReference type="EMBL" id="KAF5357671.1"/>
    </source>
</evidence>
<organism evidence="7 8">
    <name type="scientific">Tetrapyrgos nigripes</name>
    <dbReference type="NCBI Taxonomy" id="182062"/>
    <lineage>
        <taxon>Eukaryota</taxon>
        <taxon>Fungi</taxon>
        <taxon>Dikarya</taxon>
        <taxon>Basidiomycota</taxon>
        <taxon>Agaricomycotina</taxon>
        <taxon>Agaricomycetes</taxon>
        <taxon>Agaricomycetidae</taxon>
        <taxon>Agaricales</taxon>
        <taxon>Marasmiineae</taxon>
        <taxon>Marasmiaceae</taxon>
        <taxon>Tetrapyrgos</taxon>
    </lineage>
</organism>
<dbReference type="OrthoDB" id="19174at2759"/>
<feature type="compositionally biased region" description="Polar residues" evidence="4">
    <location>
        <begin position="166"/>
        <end position="176"/>
    </location>
</feature>
<feature type="transmembrane region" description="Helical" evidence="5">
    <location>
        <begin position="442"/>
        <end position="465"/>
    </location>
</feature>
<feature type="compositionally biased region" description="Polar residues" evidence="4">
    <location>
        <begin position="109"/>
        <end position="119"/>
    </location>
</feature>
<feature type="region of interest" description="Disordered" evidence="4">
    <location>
        <begin position="158"/>
        <end position="254"/>
    </location>
</feature>
<evidence type="ECO:0000256" key="1">
    <source>
        <dbReference type="ARBA" id="ARBA00022737"/>
    </source>
</evidence>
<dbReference type="InterPro" id="IPR002110">
    <property type="entry name" value="Ankyrin_rpt"/>
</dbReference>
<evidence type="ECO:0000256" key="4">
    <source>
        <dbReference type="SAM" id="MobiDB-lite"/>
    </source>
</evidence>
<comment type="caution">
    <text evidence="7">The sequence shown here is derived from an EMBL/GenBank/DDBJ whole genome shotgun (WGS) entry which is preliminary data.</text>
</comment>
<feature type="domain" description="DUF6535" evidence="6">
    <location>
        <begin position="300"/>
        <end position="465"/>
    </location>
</feature>
<feature type="transmembrane region" description="Helical" evidence="5">
    <location>
        <begin position="381"/>
        <end position="404"/>
    </location>
</feature>
<keyword evidence="5" id="KW-1133">Transmembrane helix</keyword>
<dbReference type="InterPro" id="IPR045338">
    <property type="entry name" value="DUF6535"/>
</dbReference>
<dbReference type="Gene3D" id="1.25.40.20">
    <property type="entry name" value="Ankyrin repeat-containing domain"/>
    <property type="match status" value="1"/>
</dbReference>
<dbReference type="EMBL" id="JAACJM010000050">
    <property type="protein sequence ID" value="KAF5357671.1"/>
    <property type="molecule type" value="Genomic_DNA"/>
</dbReference>
<feature type="transmembrane region" description="Helical" evidence="5">
    <location>
        <begin position="505"/>
        <end position="527"/>
    </location>
</feature>
<reference evidence="7 8" key="1">
    <citation type="journal article" date="2020" name="ISME J.">
        <title>Uncovering the hidden diversity of litter-decomposition mechanisms in mushroom-forming fungi.</title>
        <authorList>
            <person name="Floudas D."/>
            <person name="Bentzer J."/>
            <person name="Ahren D."/>
            <person name="Johansson T."/>
            <person name="Persson P."/>
            <person name="Tunlid A."/>
        </authorList>
    </citation>
    <scope>NUCLEOTIDE SEQUENCE [LARGE SCALE GENOMIC DNA]</scope>
    <source>
        <strain evidence="7 8">CBS 291.85</strain>
    </source>
</reference>
<feature type="compositionally biased region" description="Low complexity" evidence="4">
    <location>
        <begin position="1"/>
        <end position="11"/>
    </location>
</feature>
<feature type="transmembrane region" description="Helical" evidence="5">
    <location>
        <begin position="322"/>
        <end position="339"/>
    </location>
</feature>
<name>A0A8H5G3F8_9AGAR</name>
<dbReference type="InterPro" id="IPR036770">
    <property type="entry name" value="Ankyrin_rpt-contain_sf"/>
</dbReference>
<evidence type="ECO:0000313" key="8">
    <source>
        <dbReference type="Proteomes" id="UP000559256"/>
    </source>
</evidence>
<dbReference type="PANTHER" id="PTHR24171">
    <property type="entry name" value="ANKYRIN REPEAT DOMAIN-CONTAINING PROTEIN 39-RELATED"/>
    <property type="match status" value="1"/>
</dbReference>
<dbReference type="PANTHER" id="PTHR24171:SF9">
    <property type="entry name" value="ANKYRIN REPEAT DOMAIN-CONTAINING PROTEIN 39"/>
    <property type="match status" value="1"/>
</dbReference>
<keyword evidence="8" id="KW-1185">Reference proteome</keyword>
<dbReference type="Pfam" id="PF20153">
    <property type="entry name" value="DUF6535"/>
    <property type="match status" value="1"/>
</dbReference>
<keyword evidence="2 3" id="KW-0040">ANK repeat</keyword>
<dbReference type="Pfam" id="PF12796">
    <property type="entry name" value="Ank_2"/>
    <property type="match status" value="1"/>
</dbReference>
<sequence>MSKPASPTDTSPSPPNLTISQRTPTPPNIPSVVQSSTDDTHTQAGMRRRQSSGKVFDGAAGSGNGGQGIRDEVPSSQSVPTDAANVAKKLESVTGFDEGIDPAIAPSGQPGTSDNSFQRSLKHTRTEVDAGGTSSVSHNSIELQSFFVANKSDEGLLQHVSDRCRSQGNGDRTTNTSHRDDGNIPDRIGEPTLDDTIDEIGHGLSASPVHESSNRENKSGTDDPYQNTPPPQNTKSPKSSGYGGTGNQPQSTHQPTALNRFMMQSGPQASLYSDNRNYDYTKKYPADEFGQEVGEKARVWKVYLDEAEEYDREMLTGFRDTLDALLVFAALFSAVITVKSQLCSWSSKTCFFVPPGIPLLLAMLKTALVNLDSADASTADLWINGLFFGSLSLSLATALLSVLVKQWLQAYSSSLPTGNARERAKICQFRYAGLTDWKVPQIIGTLPIILHASLGLFMAGFSLYVSELQPSLCWIVVSVTAISFLMYLGSIVIPVIITIQCPYRIPLLFVPLNFIIFFPLQIGKCLWRRVKYYWQRRQRPWMSIPQWPSLPSNSIQAAEATFLKPNDIDEEEYDWNISLPHNPYTHHHSILADCIKWLQSLQSNDSMQDIVGQALHGIMKEHIIRGDDGKQYFCPALKCYINNLDLKLILSWILSTPQIGDKEYKSKLCKSLCTEWEKATENFEGFPRKELEGRLYDEAWCGNLQHVKTLIAMGTDVNAEGGFYGFALQPAAASGHLEIVRYLVEKGADVNAKGGHFGFALQAAAAWGHLEIVRYLVEKGADVNAQGGFWGSALNTAYAYSRSQITEYLESKGATRAPK</sequence>
<keyword evidence="5" id="KW-0812">Transmembrane</keyword>
<dbReference type="SUPFAM" id="SSF48403">
    <property type="entry name" value="Ankyrin repeat"/>
    <property type="match status" value="1"/>
</dbReference>
<dbReference type="SMART" id="SM00248">
    <property type="entry name" value="ANK"/>
    <property type="match status" value="3"/>
</dbReference>
<accession>A0A8H5G3F8</accession>
<feature type="transmembrane region" description="Helical" evidence="5">
    <location>
        <begin position="472"/>
        <end position="499"/>
    </location>
</feature>
<dbReference type="AlphaFoldDB" id="A0A8H5G3F8"/>
<feature type="repeat" description="ANK" evidence="3">
    <location>
        <begin position="760"/>
        <end position="788"/>
    </location>
</feature>
<evidence type="ECO:0000256" key="3">
    <source>
        <dbReference type="PROSITE-ProRule" id="PRU00023"/>
    </source>
</evidence>
<evidence type="ECO:0000259" key="6">
    <source>
        <dbReference type="Pfam" id="PF20153"/>
    </source>
</evidence>
<feature type="region of interest" description="Disordered" evidence="4">
    <location>
        <begin position="1"/>
        <end position="138"/>
    </location>
</feature>
<keyword evidence="1" id="KW-0677">Repeat</keyword>
<keyword evidence="5" id="KW-0472">Membrane</keyword>
<feature type="transmembrane region" description="Helical" evidence="5">
    <location>
        <begin position="351"/>
        <end position="369"/>
    </location>
</feature>
<feature type="repeat" description="ANK" evidence="3">
    <location>
        <begin position="727"/>
        <end position="755"/>
    </location>
</feature>
<proteinExistence type="predicted"/>
<gene>
    <name evidence="7" type="ORF">D9758_007401</name>
</gene>
<evidence type="ECO:0000256" key="5">
    <source>
        <dbReference type="SAM" id="Phobius"/>
    </source>
</evidence>
<feature type="compositionally biased region" description="Basic and acidic residues" evidence="4">
    <location>
        <begin position="177"/>
        <end position="189"/>
    </location>
</feature>
<dbReference type="PROSITE" id="PS50088">
    <property type="entry name" value="ANK_REPEAT"/>
    <property type="match status" value="2"/>
</dbReference>
<dbReference type="Proteomes" id="UP000559256">
    <property type="component" value="Unassembled WGS sequence"/>
</dbReference>
<dbReference type="PROSITE" id="PS50297">
    <property type="entry name" value="ANK_REP_REGION"/>
    <property type="match status" value="2"/>
</dbReference>
<protein>
    <recommendedName>
        <fullName evidence="6">DUF6535 domain-containing protein</fullName>
    </recommendedName>
</protein>